<gene>
    <name evidence="1" type="ORF">Ddye_021015</name>
</gene>
<accession>A0AAD9U1U5</accession>
<sequence length="114" mass="13137">MIGTLEVRFSKVEFKLITRLQFGKLLDMSQYVSVDNGLHHRHFGGKDEISSLELRDVLRRETQEAKRHDKHMQDAYTIYGLSYAILSFAFEVIPELGTQFGTRVATDMSSQILK</sequence>
<reference evidence="1" key="1">
    <citation type="journal article" date="2023" name="Plant J.">
        <title>Genome sequences and population genomics provide insights into the demographic history, inbreeding, and mutation load of two 'living fossil' tree species of Dipteronia.</title>
        <authorList>
            <person name="Feng Y."/>
            <person name="Comes H.P."/>
            <person name="Chen J."/>
            <person name="Zhu S."/>
            <person name="Lu R."/>
            <person name="Zhang X."/>
            <person name="Li P."/>
            <person name="Qiu J."/>
            <person name="Olsen K.M."/>
            <person name="Qiu Y."/>
        </authorList>
    </citation>
    <scope>NUCLEOTIDE SEQUENCE</scope>
    <source>
        <strain evidence="1">KIB01</strain>
    </source>
</reference>
<evidence type="ECO:0000313" key="1">
    <source>
        <dbReference type="EMBL" id="KAK2645820.1"/>
    </source>
</evidence>
<organism evidence="1 2">
    <name type="scientific">Dipteronia dyeriana</name>
    <dbReference type="NCBI Taxonomy" id="168575"/>
    <lineage>
        <taxon>Eukaryota</taxon>
        <taxon>Viridiplantae</taxon>
        <taxon>Streptophyta</taxon>
        <taxon>Embryophyta</taxon>
        <taxon>Tracheophyta</taxon>
        <taxon>Spermatophyta</taxon>
        <taxon>Magnoliopsida</taxon>
        <taxon>eudicotyledons</taxon>
        <taxon>Gunneridae</taxon>
        <taxon>Pentapetalae</taxon>
        <taxon>rosids</taxon>
        <taxon>malvids</taxon>
        <taxon>Sapindales</taxon>
        <taxon>Sapindaceae</taxon>
        <taxon>Hippocastanoideae</taxon>
        <taxon>Acereae</taxon>
        <taxon>Dipteronia</taxon>
    </lineage>
</organism>
<name>A0AAD9U1U5_9ROSI</name>
<dbReference type="Proteomes" id="UP001280121">
    <property type="component" value="Unassembled WGS sequence"/>
</dbReference>
<dbReference type="EMBL" id="JANJYI010000006">
    <property type="protein sequence ID" value="KAK2645820.1"/>
    <property type="molecule type" value="Genomic_DNA"/>
</dbReference>
<evidence type="ECO:0000313" key="2">
    <source>
        <dbReference type="Proteomes" id="UP001280121"/>
    </source>
</evidence>
<dbReference type="AlphaFoldDB" id="A0AAD9U1U5"/>
<comment type="caution">
    <text evidence="1">The sequence shown here is derived from an EMBL/GenBank/DDBJ whole genome shotgun (WGS) entry which is preliminary data.</text>
</comment>
<keyword evidence="2" id="KW-1185">Reference proteome</keyword>
<proteinExistence type="predicted"/>
<protein>
    <submittedName>
        <fullName evidence="1">Uncharacterized protein</fullName>
    </submittedName>
</protein>